<keyword evidence="7" id="KW-0547">Nucleotide-binding</keyword>
<comment type="similarity">
    <text evidence="3">Belongs to the ABC transporter superfamily.</text>
</comment>
<evidence type="ECO:0000256" key="8">
    <source>
        <dbReference type="ARBA" id="ARBA00022840"/>
    </source>
</evidence>
<evidence type="ECO:0000256" key="11">
    <source>
        <dbReference type="ARBA" id="ARBA00023136"/>
    </source>
</evidence>
<evidence type="ECO:0000313" key="14">
    <source>
        <dbReference type="EMBL" id="ARU61722.1"/>
    </source>
</evidence>
<dbReference type="InterPro" id="IPR017871">
    <property type="entry name" value="ABC_transporter-like_CS"/>
</dbReference>
<dbReference type="CDD" id="cd03225">
    <property type="entry name" value="ABC_cobalt_CbiO_domain1"/>
    <property type="match status" value="1"/>
</dbReference>
<evidence type="ECO:0000256" key="1">
    <source>
        <dbReference type="ARBA" id="ARBA00004141"/>
    </source>
</evidence>
<proteinExistence type="inferred from homology"/>
<evidence type="ECO:0000256" key="12">
    <source>
        <dbReference type="SAM" id="Phobius"/>
    </source>
</evidence>
<dbReference type="SMART" id="SM00382">
    <property type="entry name" value="AAA"/>
    <property type="match status" value="1"/>
</dbReference>
<comment type="subcellular location">
    <subcellularLocation>
        <location evidence="2">Cell membrane</location>
        <topology evidence="2">Peripheral membrane protein</topology>
    </subcellularLocation>
    <subcellularLocation>
        <location evidence="1">Membrane</location>
        <topology evidence="1">Multi-pass membrane protein</topology>
    </subcellularLocation>
</comment>
<sequence length="623" mass="67915">MPVKVDGVSLGSILRDVTFELEEGTITLLVGQTGAGKSSLLDVLTGLNAFDAGSVLYDGVPLWDGKQVHAKVLQEIGVVFQFPEHQLFARTVQGEFDYSLKPLRLAKAEATARTLEALREVGLPEEMTAQSPLVLSGGQKRRVALATTFATAPKWLFLDEPTAGLDPQAVQHLVEFLQSFKQQTLGGIVIATHDLDAFFPIADRVLLLDHGRLAAYTTPQELCDNPHLLRQARVGLPSSTALSEAFATQGFGLTPLPLAPDQMADEILKQLSGSAYANSVSDTSDPSFNVYSTVRTNHADTDTSSSVIANHFDSGTSSSVIANHAGIDSSSETDSNHSRCNESDTRFDSVETVQQSAVAVQVESADREQAPPTGALAGGLGAMIRRLDPRAKWAFYLLVSLGVLVQESWAGLALATAVTIGCMWAAGMWKRDVWRMMKPFLFFILFSMALSGLRFDEGVTFDWAAAERTLGQLYKFLLLMLLGMWLSATTSQLMMKQGLETALAPLKKFKLPVEAFALATSLMLRFVPVILQELRRFSRITKARGKSTKGNFRLRDTSAVVVPLLLSVLRLGEDLSVAMEARGYAKFGNRRTSAVRLRLVRHDHLILLIGGLLFAILLASRYL</sequence>
<evidence type="ECO:0000313" key="15">
    <source>
        <dbReference type="Proteomes" id="UP000195437"/>
    </source>
</evidence>
<dbReference type="GO" id="GO:0042626">
    <property type="term" value="F:ATPase-coupled transmembrane transporter activity"/>
    <property type="evidence" value="ECO:0007669"/>
    <property type="project" value="TreeGrafter"/>
</dbReference>
<keyword evidence="11 12" id="KW-0472">Membrane</keyword>
<dbReference type="InterPro" id="IPR027417">
    <property type="entry name" value="P-loop_NTPase"/>
</dbReference>
<dbReference type="InterPro" id="IPR003439">
    <property type="entry name" value="ABC_transporter-like_ATP-bd"/>
</dbReference>
<keyword evidence="10 12" id="KW-1133">Transmembrane helix</keyword>
<dbReference type="OrthoDB" id="2035889at2"/>
<dbReference type="PROSITE" id="PS00211">
    <property type="entry name" value="ABC_TRANSPORTER_1"/>
    <property type="match status" value="1"/>
</dbReference>
<evidence type="ECO:0000256" key="10">
    <source>
        <dbReference type="ARBA" id="ARBA00022989"/>
    </source>
</evidence>
<evidence type="ECO:0000256" key="9">
    <source>
        <dbReference type="ARBA" id="ARBA00022967"/>
    </source>
</evidence>
<dbReference type="EMBL" id="CP021434">
    <property type="protein sequence ID" value="ARU61722.1"/>
    <property type="molecule type" value="Genomic_DNA"/>
</dbReference>
<keyword evidence="8" id="KW-0067">ATP-binding</keyword>
<dbReference type="PROSITE" id="PS50893">
    <property type="entry name" value="ABC_TRANSPORTER_2"/>
    <property type="match status" value="1"/>
</dbReference>
<dbReference type="PANTHER" id="PTHR43553">
    <property type="entry name" value="HEAVY METAL TRANSPORTER"/>
    <property type="match status" value="1"/>
</dbReference>
<dbReference type="SUPFAM" id="SSF52540">
    <property type="entry name" value="P-loop containing nucleoside triphosphate hydrolases"/>
    <property type="match status" value="1"/>
</dbReference>
<evidence type="ECO:0000256" key="3">
    <source>
        <dbReference type="ARBA" id="ARBA00005417"/>
    </source>
</evidence>
<evidence type="ECO:0000256" key="4">
    <source>
        <dbReference type="ARBA" id="ARBA00022448"/>
    </source>
</evidence>
<keyword evidence="15" id="KW-1185">Reference proteome</keyword>
<feature type="transmembrane region" description="Helical" evidence="12">
    <location>
        <begin position="605"/>
        <end position="622"/>
    </location>
</feature>
<feature type="transmembrane region" description="Helical" evidence="12">
    <location>
        <begin position="438"/>
        <end position="455"/>
    </location>
</feature>
<dbReference type="KEGG" id="tum:CBW65_12330"/>
<dbReference type="InterPro" id="IPR050095">
    <property type="entry name" value="ECF_ABC_transporter_ATP-bd"/>
</dbReference>
<dbReference type="Proteomes" id="UP000195437">
    <property type="component" value="Chromosome"/>
</dbReference>
<dbReference type="GO" id="GO:0016887">
    <property type="term" value="F:ATP hydrolysis activity"/>
    <property type="evidence" value="ECO:0007669"/>
    <property type="project" value="InterPro"/>
</dbReference>
<dbReference type="InterPro" id="IPR015856">
    <property type="entry name" value="ABC_transpr_CbiO/EcfA_su"/>
</dbReference>
<feature type="transmembrane region" description="Helical" evidence="12">
    <location>
        <begin position="476"/>
        <end position="495"/>
    </location>
</feature>
<dbReference type="Pfam" id="PF02361">
    <property type="entry name" value="CbiQ"/>
    <property type="match status" value="1"/>
</dbReference>
<name>A0A1Y0IMD0_9BACL</name>
<feature type="transmembrane region" description="Helical" evidence="12">
    <location>
        <begin position="393"/>
        <end position="426"/>
    </location>
</feature>
<dbReference type="GO" id="GO:0005524">
    <property type="term" value="F:ATP binding"/>
    <property type="evidence" value="ECO:0007669"/>
    <property type="project" value="UniProtKB-KW"/>
</dbReference>
<keyword evidence="9" id="KW-1278">Translocase</keyword>
<dbReference type="Pfam" id="PF00005">
    <property type="entry name" value="ABC_tran"/>
    <property type="match status" value="1"/>
</dbReference>
<evidence type="ECO:0000259" key="13">
    <source>
        <dbReference type="PROSITE" id="PS50893"/>
    </source>
</evidence>
<dbReference type="AlphaFoldDB" id="A0A1Y0IMD0"/>
<evidence type="ECO:0000256" key="6">
    <source>
        <dbReference type="ARBA" id="ARBA00022692"/>
    </source>
</evidence>
<evidence type="ECO:0000256" key="5">
    <source>
        <dbReference type="ARBA" id="ARBA00022475"/>
    </source>
</evidence>
<dbReference type="RefSeq" id="WP_087457092.1">
    <property type="nucleotide sequence ID" value="NZ_CP021434.1"/>
</dbReference>
<protein>
    <recommendedName>
        <fullName evidence="13">ABC transporter domain-containing protein</fullName>
    </recommendedName>
</protein>
<accession>A0A1Y0IMD0</accession>
<dbReference type="InterPro" id="IPR003339">
    <property type="entry name" value="ABC/ECF_trnsptr_transmembrane"/>
</dbReference>
<evidence type="ECO:0000256" key="7">
    <source>
        <dbReference type="ARBA" id="ARBA00022741"/>
    </source>
</evidence>
<keyword evidence="4" id="KW-0813">Transport</keyword>
<dbReference type="InterPro" id="IPR003593">
    <property type="entry name" value="AAA+_ATPase"/>
</dbReference>
<reference evidence="15" key="1">
    <citation type="submission" date="2017-05" db="EMBL/GenBank/DDBJ databases">
        <authorList>
            <person name="Sung H."/>
        </authorList>
    </citation>
    <scope>NUCLEOTIDE SEQUENCE [LARGE SCALE GENOMIC DNA]</scope>
    <source>
        <strain evidence="15">AR23208</strain>
    </source>
</reference>
<dbReference type="Gene3D" id="3.40.50.300">
    <property type="entry name" value="P-loop containing nucleotide triphosphate hydrolases"/>
    <property type="match status" value="1"/>
</dbReference>
<gene>
    <name evidence="14" type="ORF">CBW65_12330</name>
</gene>
<keyword evidence="6 12" id="KW-0812">Transmembrane</keyword>
<organism evidence="14 15">
    <name type="scientific">Tumebacillus avium</name>
    <dbReference type="NCBI Taxonomy" id="1903704"/>
    <lineage>
        <taxon>Bacteria</taxon>
        <taxon>Bacillati</taxon>
        <taxon>Bacillota</taxon>
        <taxon>Bacilli</taxon>
        <taxon>Bacillales</taxon>
        <taxon>Alicyclobacillaceae</taxon>
        <taxon>Tumebacillus</taxon>
    </lineage>
</organism>
<feature type="domain" description="ABC transporter" evidence="13">
    <location>
        <begin position="3"/>
        <end position="235"/>
    </location>
</feature>
<evidence type="ECO:0000256" key="2">
    <source>
        <dbReference type="ARBA" id="ARBA00004202"/>
    </source>
</evidence>
<dbReference type="CDD" id="cd16914">
    <property type="entry name" value="EcfT"/>
    <property type="match status" value="1"/>
</dbReference>
<dbReference type="GO" id="GO:0043190">
    <property type="term" value="C:ATP-binding cassette (ABC) transporter complex"/>
    <property type="evidence" value="ECO:0007669"/>
    <property type="project" value="TreeGrafter"/>
</dbReference>
<keyword evidence="5" id="KW-1003">Cell membrane</keyword>